<keyword evidence="3" id="KW-1185">Reference proteome</keyword>
<feature type="region of interest" description="Disordered" evidence="1">
    <location>
        <begin position="347"/>
        <end position="397"/>
    </location>
</feature>
<accession>A0AA38VSE5</accession>
<evidence type="ECO:0000313" key="3">
    <source>
        <dbReference type="Proteomes" id="UP001174694"/>
    </source>
</evidence>
<dbReference type="EMBL" id="JANBVO010000010">
    <property type="protein sequence ID" value="KAJ9149371.1"/>
    <property type="molecule type" value="Genomic_DNA"/>
</dbReference>
<name>A0AA38VSE5_9PEZI</name>
<feature type="region of interest" description="Disordered" evidence="1">
    <location>
        <begin position="1"/>
        <end position="27"/>
    </location>
</feature>
<reference evidence="2" key="1">
    <citation type="submission" date="2022-07" db="EMBL/GenBank/DDBJ databases">
        <title>Fungi with potential for degradation of polypropylene.</title>
        <authorList>
            <person name="Gostincar C."/>
        </authorList>
    </citation>
    <scope>NUCLEOTIDE SEQUENCE</scope>
    <source>
        <strain evidence="2">EXF-13308</strain>
    </source>
</reference>
<feature type="compositionally biased region" description="Polar residues" evidence="1">
    <location>
        <begin position="155"/>
        <end position="164"/>
    </location>
</feature>
<feature type="region of interest" description="Disordered" evidence="1">
    <location>
        <begin position="493"/>
        <end position="514"/>
    </location>
</feature>
<feature type="compositionally biased region" description="Polar residues" evidence="1">
    <location>
        <begin position="128"/>
        <end position="142"/>
    </location>
</feature>
<dbReference type="PANTHER" id="PTHR38166:SF1">
    <property type="entry name" value="C2H2-TYPE DOMAIN-CONTAINING PROTEIN"/>
    <property type="match status" value="1"/>
</dbReference>
<sequence length="514" mass="56643">MSDSDCDDYEEEEEDEFADDNDWSGDNDSIEATVIAAVDGDLGLAAYLIPLIHKDMSTSVRSKVESWQHMAASGTASSPGENSHTSRSGSSQQSPAGSRKRRRSNTDNYEPRDNGDNGDDEEGGASNHGASQVPHDTTQQSPLLACPFHKLDPSKYSQHGTSNTGKRHDFRACAGPGFKSIQRLKEHLKRKHYPVQCDRCYHVFPGTDRPGCIEQLLKHRQLDVPCERRDPSLREGISDAQWAALEKQNRKRNQETHKVEKWFEIWTILFPRAEQPETPWYDGIVPRNTFASPTGNRDAFGRMFLTVLDHKLRSGDIVLPAAGDEQDTREKLKNAVLQTFTLFTSVHGPLSPTDTSSSLTGSNGFSLVGGSSTHVTRPSNAPSQQMTATTLSTVPSAGGQSYPMNMANAGSPPGYAMVPMARRPSQFQTPMAAPLPPGPAMPTQVPMGNFPTMQQQDPNNLYYVFPNQAWHTNNQYQTMPAMFPGSGQFNMGESDFYQSENFGQGSPDEDYGGM</sequence>
<feature type="compositionally biased region" description="Polar residues" evidence="1">
    <location>
        <begin position="493"/>
        <end position="504"/>
    </location>
</feature>
<evidence type="ECO:0000313" key="2">
    <source>
        <dbReference type="EMBL" id="KAJ9149371.1"/>
    </source>
</evidence>
<dbReference type="AlphaFoldDB" id="A0AA38VSE5"/>
<evidence type="ECO:0000256" key="1">
    <source>
        <dbReference type="SAM" id="MobiDB-lite"/>
    </source>
</evidence>
<gene>
    <name evidence="2" type="ORF">NKR23_g4345</name>
</gene>
<organism evidence="2 3">
    <name type="scientific">Pleurostoma richardsiae</name>
    <dbReference type="NCBI Taxonomy" id="41990"/>
    <lineage>
        <taxon>Eukaryota</taxon>
        <taxon>Fungi</taxon>
        <taxon>Dikarya</taxon>
        <taxon>Ascomycota</taxon>
        <taxon>Pezizomycotina</taxon>
        <taxon>Sordariomycetes</taxon>
        <taxon>Sordariomycetidae</taxon>
        <taxon>Calosphaeriales</taxon>
        <taxon>Pleurostomataceae</taxon>
        <taxon>Pleurostoma</taxon>
    </lineage>
</organism>
<comment type="caution">
    <text evidence="2">The sequence shown here is derived from an EMBL/GenBank/DDBJ whole genome shotgun (WGS) entry which is preliminary data.</text>
</comment>
<feature type="compositionally biased region" description="Low complexity" evidence="1">
    <location>
        <begin position="86"/>
        <end position="97"/>
    </location>
</feature>
<protein>
    <submittedName>
        <fullName evidence="2">POZ-, AT hook-, and zinc finger-containing protein 1</fullName>
    </submittedName>
</protein>
<feature type="compositionally biased region" description="Polar residues" evidence="1">
    <location>
        <begin position="74"/>
        <end position="85"/>
    </location>
</feature>
<dbReference type="Proteomes" id="UP001174694">
    <property type="component" value="Unassembled WGS sequence"/>
</dbReference>
<feature type="region of interest" description="Disordered" evidence="1">
    <location>
        <begin position="67"/>
        <end position="168"/>
    </location>
</feature>
<feature type="compositionally biased region" description="Polar residues" evidence="1">
    <location>
        <begin position="363"/>
        <end position="397"/>
    </location>
</feature>
<proteinExistence type="predicted"/>
<feature type="compositionally biased region" description="Low complexity" evidence="1">
    <location>
        <begin position="348"/>
        <end position="362"/>
    </location>
</feature>
<dbReference type="PANTHER" id="PTHR38166">
    <property type="entry name" value="C2H2-TYPE DOMAIN-CONTAINING PROTEIN-RELATED"/>
    <property type="match status" value="1"/>
</dbReference>